<keyword evidence="1" id="KW-0732">Signal</keyword>
<keyword evidence="3" id="KW-1185">Reference proteome</keyword>
<dbReference type="EMBL" id="VTPC01001755">
    <property type="protein sequence ID" value="KAF2901250.1"/>
    <property type="molecule type" value="Genomic_DNA"/>
</dbReference>
<dbReference type="InterPro" id="IPR010562">
    <property type="entry name" value="Haemolymph_juvenile_hormone-bd"/>
</dbReference>
<dbReference type="SMART" id="SM00700">
    <property type="entry name" value="JHBP"/>
    <property type="match status" value="1"/>
</dbReference>
<dbReference type="PANTHER" id="PTHR11008">
    <property type="entry name" value="PROTEIN TAKEOUT-LIKE PROTEIN"/>
    <property type="match status" value="1"/>
</dbReference>
<sequence length="250" mass="28174">MKIAVLLFVAVQLIKAETTRSIFNLLELEPCHKNDPNYNDCFLKFIDKGLSLLSKGVPKLFIPPMNSYTVPVLASNVTLENIATGRAVLKDIKISNILKLKVIDVKVDVDNLSGEIDVFHPKLTIAFEYDIDGKLLESPIHIQGLFKGKFTDINSNLKIKFKVVERNGEKYFAFDDFKFKMEVGGGTVHLDPTNPEERIITDFAQNLFNQNAEEYLKLLNPIYVEHGGRLIKSMAEALLNLIPANQILPE</sequence>
<organism evidence="2 3">
    <name type="scientific">Ignelater luminosus</name>
    <name type="common">Cucubano</name>
    <name type="synonym">Pyrophorus luminosus</name>
    <dbReference type="NCBI Taxonomy" id="2038154"/>
    <lineage>
        <taxon>Eukaryota</taxon>
        <taxon>Metazoa</taxon>
        <taxon>Ecdysozoa</taxon>
        <taxon>Arthropoda</taxon>
        <taxon>Hexapoda</taxon>
        <taxon>Insecta</taxon>
        <taxon>Pterygota</taxon>
        <taxon>Neoptera</taxon>
        <taxon>Endopterygota</taxon>
        <taxon>Coleoptera</taxon>
        <taxon>Polyphaga</taxon>
        <taxon>Elateriformia</taxon>
        <taxon>Elateroidea</taxon>
        <taxon>Elateridae</taxon>
        <taxon>Agrypninae</taxon>
        <taxon>Pyrophorini</taxon>
        <taxon>Ignelater</taxon>
    </lineage>
</organism>
<dbReference type="Pfam" id="PF06585">
    <property type="entry name" value="JHBP"/>
    <property type="match status" value="1"/>
</dbReference>
<evidence type="ECO:0000313" key="2">
    <source>
        <dbReference type="EMBL" id="KAF2901250.1"/>
    </source>
</evidence>
<dbReference type="Proteomes" id="UP000801492">
    <property type="component" value="Unassembled WGS sequence"/>
</dbReference>
<name>A0A8K0D816_IGNLU</name>
<proteinExistence type="predicted"/>
<dbReference type="GO" id="GO:0005615">
    <property type="term" value="C:extracellular space"/>
    <property type="evidence" value="ECO:0007669"/>
    <property type="project" value="TreeGrafter"/>
</dbReference>
<dbReference type="InterPro" id="IPR038606">
    <property type="entry name" value="To_sf"/>
</dbReference>
<protein>
    <submittedName>
        <fullName evidence="2">Uncharacterized protein</fullName>
    </submittedName>
</protein>
<gene>
    <name evidence="2" type="ORF">ILUMI_04932</name>
</gene>
<dbReference type="AlphaFoldDB" id="A0A8K0D816"/>
<accession>A0A8K0D816</accession>
<dbReference type="PANTHER" id="PTHR11008:SF14">
    <property type="entry name" value="CIRCADIAN CLOCK-CONTROLLED PROTEIN-LIKE PROTEIN"/>
    <property type="match status" value="1"/>
</dbReference>
<evidence type="ECO:0000313" key="3">
    <source>
        <dbReference type="Proteomes" id="UP000801492"/>
    </source>
</evidence>
<comment type="caution">
    <text evidence="2">The sequence shown here is derived from an EMBL/GenBank/DDBJ whole genome shotgun (WGS) entry which is preliminary data.</text>
</comment>
<evidence type="ECO:0000256" key="1">
    <source>
        <dbReference type="SAM" id="SignalP"/>
    </source>
</evidence>
<reference evidence="2" key="1">
    <citation type="submission" date="2019-08" db="EMBL/GenBank/DDBJ databases">
        <title>The genome of the North American firefly Photinus pyralis.</title>
        <authorList>
            <consortium name="Photinus pyralis genome working group"/>
            <person name="Fallon T.R."/>
            <person name="Sander Lower S.E."/>
            <person name="Weng J.-K."/>
        </authorList>
    </citation>
    <scope>NUCLEOTIDE SEQUENCE</scope>
    <source>
        <strain evidence="2">TRF0915ILg1</strain>
        <tissue evidence="2">Whole body</tissue>
    </source>
</reference>
<dbReference type="OrthoDB" id="8194225at2759"/>
<feature type="chain" id="PRO_5035445208" evidence="1">
    <location>
        <begin position="17"/>
        <end position="250"/>
    </location>
</feature>
<dbReference type="Gene3D" id="3.15.10.30">
    <property type="entry name" value="Haemolymph juvenile hormone binding protein"/>
    <property type="match status" value="1"/>
</dbReference>
<feature type="signal peptide" evidence="1">
    <location>
        <begin position="1"/>
        <end position="16"/>
    </location>
</feature>